<evidence type="ECO:0000256" key="2">
    <source>
        <dbReference type="ARBA" id="ARBA00023015"/>
    </source>
</evidence>
<evidence type="ECO:0000256" key="4">
    <source>
        <dbReference type="ARBA" id="ARBA00023163"/>
    </source>
</evidence>
<name>A0A6N7LR85_9GAMM</name>
<dbReference type="PANTHER" id="PTHR30126">
    <property type="entry name" value="HTH-TYPE TRANSCRIPTIONAL REGULATOR"/>
    <property type="match status" value="1"/>
</dbReference>
<keyword evidence="3" id="KW-0238">DNA-binding</keyword>
<dbReference type="PANTHER" id="PTHR30126:SF5">
    <property type="entry name" value="HTH-TYPE TRANSCRIPTIONAL ACTIVATOR CMPR"/>
    <property type="match status" value="1"/>
</dbReference>
<dbReference type="CDD" id="cd08419">
    <property type="entry name" value="PBP2_CbbR_RubisCO_like"/>
    <property type="match status" value="1"/>
</dbReference>
<organism evidence="6 7">
    <name type="scientific">Alcanivorax sediminis</name>
    <dbReference type="NCBI Taxonomy" id="2663008"/>
    <lineage>
        <taxon>Bacteria</taxon>
        <taxon>Pseudomonadati</taxon>
        <taxon>Pseudomonadota</taxon>
        <taxon>Gammaproteobacteria</taxon>
        <taxon>Oceanospirillales</taxon>
        <taxon>Alcanivoracaceae</taxon>
        <taxon>Alcanivorax</taxon>
    </lineage>
</organism>
<dbReference type="PROSITE" id="PS50931">
    <property type="entry name" value="HTH_LYSR"/>
    <property type="match status" value="1"/>
</dbReference>
<evidence type="ECO:0000256" key="1">
    <source>
        <dbReference type="ARBA" id="ARBA00009437"/>
    </source>
</evidence>
<dbReference type="Pfam" id="PF00126">
    <property type="entry name" value="HTH_1"/>
    <property type="match status" value="1"/>
</dbReference>
<sequence length="323" mass="35346">MMSRLHARVGTLRQLEILLAVHDSGTVTAAAEVLHLTQPTVSMQLHKLADAMGIALYEQHGRKLRFTDAGLAAVASARRVMEEFELLDMTLADLRGLKAGTLRLSVVTTAKYFVPHLLGPFCERYPGVEVSFHVGNREQIIERLEAGLDDFYVFSHVPGGMSLESSAFLDNPLVAIAAEDHPLARRSSLSLQDIASEPFLMRESGSGTRHAIEQYLQQQGQGLNVKMTVESNEAIRHSVMAGLGISILSAHTLNLGGWVGLAPLPVVGLPIVTQWYLVRPSRKRLSVVAQAFQQFMEEEGRAVLADFVEDAGRFVATSGPRIQ</sequence>
<dbReference type="InterPro" id="IPR000847">
    <property type="entry name" value="LysR_HTH_N"/>
</dbReference>
<dbReference type="SUPFAM" id="SSF53850">
    <property type="entry name" value="Periplasmic binding protein-like II"/>
    <property type="match status" value="1"/>
</dbReference>
<dbReference type="CDD" id="cd00090">
    <property type="entry name" value="HTH_ARSR"/>
    <property type="match status" value="1"/>
</dbReference>
<dbReference type="EMBL" id="WIRE01000001">
    <property type="protein sequence ID" value="MQX52887.1"/>
    <property type="molecule type" value="Genomic_DNA"/>
</dbReference>
<comment type="caution">
    <text evidence="6">The sequence shown here is derived from an EMBL/GenBank/DDBJ whole genome shotgun (WGS) entry which is preliminary data.</text>
</comment>
<evidence type="ECO:0000313" key="7">
    <source>
        <dbReference type="Proteomes" id="UP000469421"/>
    </source>
</evidence>
<dbReference type="InterPro" id="IPR036390">
    <property type="entry name" value="WH_DNA-bd_sf"/>
</dbReference>
<dbReference type="InterPro" id="IPR036388">
    <property type="entry name" value="WH-like_DNA-bd_sf"/>
</dbReference>
<keyword evidence="7" id="KW-1185">Reference proteome</keyword>
<keyword evidence="2" id="KW-0805">Transcription regulation</keyword>
<dbReference type="Gene3D" id="3.40.190.290">
    <property type="match status" value="1"/>
</dbReference>
<comment type="similarity">
    <text evidence="1">Belongs to the LysR transcriptional regulatory family.</text>
</comment>
<proteinExistence type="inferred from homology"/>
<evidence type="ECO:0000256" key="3">
    <source>
        <dbReference type="ARBA" id="ARBA00023125"/>
    </source>
</evidence>
<protein>
    <submittedName>
        <fullName evidence="6">LysR family transcriptional regulator</fullName>
    </submittedName>
</protein>
<dbReference type="InterPro" id="IPR005119">
    <property type="entry name" value="LysR_subst-bd"/>
</dbReference>
<reference evidence="6 7" key="1">
    <citation type="submission" date="2019-10" db="EMBL/GenBank/DDBJ databases">
        <title>Alcanivorax sp.PA15-N-34 draft genome sequence.</title>
        <authorList>
            <person name="Liao X."/>
            <person name="Shao Z."/>
        </authorList>
    </citation>
    <scope>NUCLEOTIDE SEQUENCE [LARGE SCALE GENOMIC DNA]</scope>
    <source>
        <strain evidence="6 7">PA15-N-34</strain>
    </source>
</reference>
<evidence type="ECO:0000313" key="6">
    <source>
        <dbReference type="EMBL" id="MQX52887.1"/>
    </source>
</evidence>
<dbReference type="Proteomes" id="UP000469421">
    <property type="component" value="Unassembled WGS sequence"/>
</dbReference>
<dbReference type="SUPFAM" id="SSF46785">
    <property type="entry name" value="Winged helix' DNA-binding domain"/>
    <property type="match status" value="1"/>
</dbReference>
<dbReference type="GO" id="GO:0000976">
    <property type="term" value="F:transcription cis-regulatory region binding"/>
    <property type="evidence" value="ECO:0007669"/>
    <property type="project" value="TreeGrafter"/>
</dbReference>
<dbReference type="Gene3D" id="1.10.10.10">
    <property type="entry name" value="Winged helix-like DNA-binding domain superfamily/Winged helix DNA-binding domain"/>
    <property type="match status" value="1"/>
</dbReference>
<dbReference type="InterPro" id="IPR011991">
    <property type="entry name" value="ArsR-like_HTH"/>
</dbReference>
<keyword evidence="4" id="KW-0804">Transcription</keyword>
<dbReference type="AlphaFoldDB" id="A0A6N7LR85"/>
<dbReference type="GO" id="GO:0003700">
    <property type="term" value="F:DNA-binding transcription factor activity"/>
    <property type="evidence" value="ECO:0007669"/>
    <property type="project" value="InterPro"/>
</dbReference>
<dbReference type="Pfam" id="PF03466">
    <property type="entry name" value="LysR_substrate"/>
    <property type="match status" value="1"/>
</dbReference>
<dbReference type="PRINTS" id="PR00039">
    <property type="entry name" value="HTHLYSR"/>
</dbReference>
<evidence type="ECO:0000259" key="5">
    <source>
        <dbReference type="PROSITE" id="PS50931"/>
    </source>
</evidence>
<accession>A0A6N7LR85</accession>
<feature type="domain" description="HTH lysR-type" evidence="5">
    <location>
        <begin position="11"/>
        <end position="67"/>
    </location>
</feature>
<gene>
    <name evidence="6" type="ORF">GFN93_06470</name>
</gene>